<dbReference type="RefSeq" id="WP_126472111.1">
    <property type="nucleotide sequence ID" value="NZ_RXOE01000005.1"/>
</dbReference>
<evidence type="ECO:0000313" key="2">
    <source>
        <dbReference type="Proteomes" id="UP000267418"/>
    </source>
</evidence>
<accession>A0A431TI81</accession>
<sequence>MHSTLQKPKPLRDIRYFENIVAPQRTEPMPGYASKLYDFPRACIALGQRVGMKCEELGVSIGRADHLYLCLTPSRPEGTVETTEYAMEPWHRFALYGMDLAFNALSEEKKLAKVIEATFATLRVLAADQERVLEMLRHSVESQGEALRVCLKVKATKQYHVRVEQTVPVHPQPAEVFVEVTHLKTQRSKSAKVAEVAHYDDAPSLVDRIAIIGDELTIHPRKSFRASLVTKDYQVPIQLSLAGLKGV</sequence>
<gene>
    <name evidence="1" type="ORF">EJP69_19180</name>
</gene>
<dbReference type="Proteomes" id="UP000267418">
    <property type="component" value="Unassembled WGS sequence"/>
</dbReference>
<comment type="caution">
    <text evidence="1">The sequence shown here is derived from an EMBL/GenBank/DDBJ whole genome shotgun (WGS) entry which is preliminary data.</text>
</comment>
<keyword evidence="2" id="KW-1185">Reference proteome</keyword>
<evidence type="ECO:0000313" key="1">
    <source>
        <dbReference type="EMBL" id="RTQ32839.1"/>
    </source>
</evidence>
<dbReference type="EMBL" id="RXOE01000005">
    <property type="protein sequence ID" value="RTQ32839.1"/>
    <property type="molecule type" value="Genomic_DNA"/>
</dbReference>
<organism evidence="1 2">
    <name type="scientific">Variovorax gossypii</name>
    <dbReference type="NCBI Taxonomy" id="1679495"/>
    <lineage>
        <taxon>Bacteria</taxon>
        <taxon>Pseudomonadati</taxon>
        <taxon>Pseudomonadota</taxon>
        <taxon>Betaproteobacteria</taxon>
        <taxon>Burkholderiales</taxon>
        <taxon>Comamonadaceae</taxon>
        <taxon>Variovorax</taxon>
    </lineage>
</organism>
<protein>
    <submittedName>
        <fullName evidence="1">Uncharacterized protein</fullName>
    </submittedName>
</protein>
<proteinExistence type="predicted"/>
<reference evidence="1 2" key="1">
    <citation type="submission" date="2018-12" db="EMBL/GenBank/DDBJ databases">
        <title>The genome of Variovorax gossypii DSM 100435.</title>
        <authorList>
            <person name="Gao J."/>
            <person name="Sun J."/>
        </authorList>
    </citation>
    <scope>NUCLEOTIDE SEQUENCE [LARGE SCALE GENOMIC DNA]</scope>
    <source>
        <strain evidence="1 2">DSM 100435</strain>
    </source>
</reference>
<dbReference type="OrthoDB" id="1851733at2"/>
<name>A0A431TI81_9BURK</name>
<dbReference type="AlphaFoldDB" id="A0A431TI81"/>